<name>T0L2H2_9MICR</name>
<dbReference type="Pfam" id="PF17921">
    <property type="entry name" value="Integrase_H2C2"/>
    <property type="match status" value="1"/>
</dbReference>
<dbReference type="Gene3D" id="2.40.70.10">
    <property type="entry name" value="Acid Proteases"/>
    <property type="match status" value="1"/>
</dbReference>
<evidence type="ECO:0000256" key="3">
    <source>
        <dbReference type="ARBA" id="ARBA00022722"/>
    </source>
</evidence>
<keyword evidence="2" id="KW-0548">Nucleotidyltransferase</keyword>
<dbReference type="CDD" id="cd00303">
    <property type="entry name" value="retropepsin_like"/>
    <property type="match status" value="1"/>
</dbReference>
<protein>
    <submittedName>
        <fullName evidence="9">Retrotransposon ty3-gypsy subclass</fullName>
    </submittedName>
</protein>
<reference evidence="9 10" key="1">
    <citation type="journal article" date="2013" name="BMC Genomics">
        <title>Genome sequencing and comparative genomics of honey bee microsporidia, Nosema apis reveal novel insights into host-parasite interactions.</title>
        <authorList>
            <person name="Chen Yp."/>
            <person name="Pettis J.S."/>
            <person name="Zhao Y."/>
            <person name="Liu X."/>
            <person name="Tallon L.J."/>
            <person name="Sadzewicz L.D."/>
            <person name="Li R."/>
            <person name="Zheng H."/>
            <person name="Huang S."/>
            <person name="Zhang X."/>
            <person name="Hamilton M.C."/>
            <person name="Pernal S.F."/>
            <person name="Melathopoulos A.P."/>
            <person name="Yan X."/>
            <person name="Evans J.D."/>
        </authorList>
    </citation>
    <scope>NUCLEOTIDE SEQUENCE [LARGE SCALE GENOMIC DNA]</scope>
    <source>
        <strain evidence="9 10">BRL 01</strain>
    </source>
</reference>
<dbReference type="Pfam" id="PF17917">
    <property type="entry name" value="RT_RNaseH"/>
    <property type="match status" value="1"/>
</dbReference>
<dbReference type="Gene3D" id="1.10.340.70">
    <property type="match status" value="1"/>
</dbReference>
<dbReference type="InterPro" id="IPR041588">
    <property type="entry name" value="Integrase_H2C2"/>
</dbReference>
<organism evidence="9 10">
    <name type="scientific">Vairimorpha apis BRL 01</name>
    <dbReference type="NCBI Taxonomy" id="1037528"/>
    <lineage>
        <taxon>Eukaryota</taxon>
        <taxon>Fungi</taxon>
        <taxon>Fungi incertae sedis</taxon>
        <taxon>Microsporidia</taxon>
        <taxon>Nosematidae</taxon>
        <taxon>Vairimorpha</taxon>
    </lineage>
</organism>
<gene>
    <name evidence="9" type="ORF">NAPIS_ORF00683</name>
</gene>
<dbReference type="InterPro" id="IPR050951">
    <property type="entry name" value="Retrovirus_Pol_polyprotein"/>
</dbReference>
<dbReference type="HOGENOM" id="CLU_291717_0_0_1"/>
<keyword evidence="3" id="KW-0540">Nuclease</keyword>
<keyword evidence="10" id="KW-1185">Reference proteome</keyword>
<dbReference type="SUPFAM" id="SSF56672">
    <property type="entry name" value="DNA/RNA polymerases"/>
    <property type="match status" value="1"/>
</dbReference>
<dbReference type="EMBL" id="KE647098">
    <property type="protein sequence ID" value="EQB61742.1"/>
    <property type="molecule type" value="Genomic_DNA"/>
</dbReference>
<dbReference type="PANTHER" id="PTHR37984">
    <property type="entry name" value="PROTEIN CBG26694"/>
    <property type="match status" value="1"/>
</dbReference>
<dbReference type="InterPro" id="IPR041373">
    <property type="entry name" value="RT_RNaseH"/>
</dbReference>
<sequence length="1046" mass="123324">MLPSYGFQRETIVRCISLFLCKNEYKNIIKIKSIEITILNCLFIVRKKNSGSMIFKSIYLDKFIIMDKIYFICNNMGLYVYFIRSNMSEINLVSKNIKYTTLILEFLNIDNREHYEFEKVIKGTKISTKLEKFELLAEANDCYIKLKEEIINIKYPASEHMLYLSKLHTIKQADYTYIDEYFKEIEGESEIMISDAFCMGIGKSTSLELVRNVKEGENIVNVLKYLKRIESEIITQSKVDETICNDKGSHWCKIHKTPSHKTRDCFLNHKSNEGKHDEKVTKALSITIYTKIRHKEFKALIDTGSDENFISKKTVAKINAKQIETKPLNICVNEKVNVEIGIEDKRYHEPNFFVIIDKNNVVPTIDNEKSLDEIIDDRLCERLSFMMSEDKEEKVNKLLKYYLVHNNKFTCIKKTNISYSVPVNSVERGKEEIKRLLNEGIIEHNDPWILPKIDKCLLDMGKNEYFNHFHAFWTTDYKFLKSIYKRETLENIGTSFKQVARIRILGYMVNIDGIHSTTSRTIKLVYENYTESTEKIFKQNEFNYKTDEKNIKNLTKIISGNAKIDFQNYTKKFRPECDAYDKGIGCVLTQENKIIGYYSKKLHGAELNYTIVEKEYLSILLGLIHFKRIVQGNYVEVYTDSKNCTFDNKKITSRSENNVADELLTNLDNLLRNSNEDTIYDEKNQIIIRPKMYDKFLKAVHTLSGHRRMRTCYYNIKKFYNIKGIRKNIKRVIETCRTCLRVKNKSFKTLDKNNNIIATEKVRIVYNGHLFEIYEIVFPKKGKSKGGNFFQTNFKWNFRENKQTNYGNIDNQQRKPILEIIKEAEDVININYNRTIGTSLAYLLTGDNFYDIQKCGKTPKNIDLSVTKNKLYRLGDNLFKKKFNSRKLDPKYENIKLVRGSSITYEESMAMEIRRKYNNKVNYNNITYFNQLSSLRRVFSGRIRSIVERYLSMRLKADTFKSLRFDKLYKKKDNTFNKKIESKIGIEEKFKLNKKEVESMLITKQNLEFIVDEVVKMNIQEEILISFTENLDTEDLKTKFLKLFTM</sequence>
<accession>T0L2H2</accession>
<evidence type="ECO:0000256" key="6">
    <source>
        <dbReference type="ARBA" id="ARBA00022918"/>
    </source>
</evidence>
<evidence type="ECO:0000259" key="7">
    <source>
        <dbReference type="Pfam" id="PF17917"/>
    </source>
</evidence>
<dbReference type="PANTHER" id="PTHR37984:SF5">
    <property type="entry name" value="PROTEIN NYNRIN-LIKE"/>
    <property type="match status" value="1"/>
</dbReference>
<evidence type="ECO:0000256" key="5">
    <source>
        <dbReference type="ARBA" id="ARBA00022801"/>
    </source>
</evidence>
<dbReference type="VEuPathDB" id="MicrosporidiaDB:NAPIS_ORF00683"/>
<feature type="domain" description="Integrase zinc-binding" evidence="8">
    <location>
        <begin position="690"/>
        <end position="744"/>
    </location>
</feature>
<evidence type="ECO:0000256" key="2">
    <source>
        <dbReference type="ARBA" id="ARBA00022695"/>
    </source>
</evidence>
<dbReference type="Proteomes" id="UP000053780">
    <property type="component" value="Unassembled WGS sequence"/>
</dbReference>
<proteinExistence type="predicted"/>
<feature type="domain" description="Reverse transcriptase RNase H-like" evidence="7">
    <location>
        <begin position="569"/>
        <end position="648"/>
    </location>
</feature>
<dbReference type="OrthoDB" id="775972at2759"/>
<evidence type="ECO:0000256" key="4">
    <source>
        <dbReference type="ARBA" id="ARBA00022759"/>
    </source>
</evidence>
<dbReference type="InterPro" id="IPR043502">
    <property type="entry name" value="DNA/RNA_pol_sf"/>
</dbReference>
<dbReference type="AlphaFoldDB" id="T0L2H2"/>
<evidence type="ECO:0000259" key="8">
    <source>
        <dbReference type="Pfam" id="PF17921"/>
    </source>
</evidence>
<dbReference type="InterPro" id="IPR021109">
    <property type="entry name" value="Peptidase_aspartic_dom_sf"/>
</dbReference>
<dbReference type="GO" id="GO:0004519">
    <property type="term" value="F:endonuclease activity"/>
    <property type="evidence" value="ECO:0007669"/>
    <property type="project" value="UniProtKB-KW"/>
</dbReference>
<keyword evidence="5" id="KW-0378">Hydrolase</keyword>
<dbReference type="GO" id="GO:0016787">
    <property type="term" value="F:hydrolase activity"/>
    <property type="evidence" value="ECO:0007669"/>
    <property type="project" value="UniProtKB-KW"/>
</dbReference>
<evidence type="ECO:0000313" key="10">
    <source>
        <dbReference type="Proteomes" id="UP000053780"/>
    </source>
</evidence>
<evidence type="ECO:0000256" key="1">
    <source>
        <dbReference type="ARBA" id="ARBA00022679"/>
    </source>
</evidence>
<keyword evidence="4" id="KW-0255">Endonuclease</keyword>
<keyword evidence="6" id="KW-0695">RNA-directed DNA polymerase</keyword>
<evidence type="ECO:0000313" key="9">
    <source>
        <dbReference type="EMBL" id="EQB61742.1"/>
    </source>
</evidence>
<dbReference type="GO" id="GO:0003964">
    <property type="term" value="F:RNA-directed DNA polymerase activity"/>
    <property type="evidence" value="ECO:0007669"/>
    <property type="project" value="UniProtKB-KW"/>
</dbReference>
<keyword evidence="1" id="KW-0808">Transferase</keyword>